<feature type="compositionally biased region" description="Basic and acidic residues" evidence="6">
    <location>
        <begin position="693"/>
        <end position="706"/>
    </location>
</feature>
<feature type="compositionally biased region" description="Basic and acidic residues" evidence="6">
    <location>
        <begin position="220"/>
        <end position="235"/>
    </location>
</feature>
<feature type="compositionally biased region" description="Basic and acidic residues" evidence="6">
    <location>
        <begin position="103"/>
        <end position="119"/>
    </location>
</feature>
<dbReference type="Pfam" id="PF10374">
    <property type="entry name" value="EST1"/>
    <property type="match status" value="1"/>
</dbReference>
<dbReference type="GeneID" id="100678183"/>
<evidence type="ECO:0000256" key="6">
    <source>
        <dbReference type="SAM" id="MobiDB-lite"/>
    </source>
</evidence>
<feature type="compositionally biased region" description="Low complexity" evidence="6">
    <location>
        <begin position="1529"/>
        <end position="1541"/>
    </location>
</feature>
<feature type="compositionally biased region" description="Basic and acidic residues" evidence="6">
    <location>
        <begin position="341"/>
        <end position="351"/>
    </location>
</feature>
<evidence type="ECO:0000256" key="3">
    <source>
        <dbReference type="ARBA" id="ARBA00022490"/>
    </source>
</evidence>
<dbReference type="Pfam" id="PF10373">
    <property type="entry name" value="EST1_DNA_bind"/>
    <property type="match status" value="1"/>
</dbReference>
<dbReference type="GO" id="GO:0005737">
    <property type="term" value="C:cytoplasm"/>
    <property type="evidence" value="ECO:0007669"/>
    <property type="project" value="UniProtKB-SubCell"/>
</dbReference>
<dbReference type="PANTHER" id="PTHR15696:SF0">
    <property type="entry name" value="TELOMERASE-BINDING PROTEIN EST1A"/>
    <property type="match status" value="1"/>
</dbReference>
<dbReference type="SUPFAM" id="SSF88723">
    <property type="entry name" value="PIN domain-like"/>
    <property type="match status" value="1"/>
</dbReference>
<evidence type="ECO:0000259" key="7">
    <source>
        <dbReference type="SMART" id="SM00670"/>
    </source>
</evidence>
<evidence type="ECO:0000313" key="8">
    <source>
        <dbReference type="EnsemblMetazoa" id="XP_031779963"/>
    </source>
</evidence>
<protein>
    <recommendedName>
        <fullName evidence="7">PIN domain-containing protein</fullName>
    </recommendedName>
</protein>
<dbReference type="KEGG" id="nvi:100678183"/>
<name>A0A7M7T7F7_NASVI</name>
<feature type="compositionally biased region" description="Low complexity" evidence="6">
    <location>
        <begin position="843"/>
        <end position="852"/>
    </location>
</feature>
<reference evidence="8" key="1">
    <citation type="submission" date="2021-01" db="UniProtKB">
        <authorList>
            <consortium name="EnsemblMetazoa"/>
        </authorList>
    </citation>
    <scope>IDENTIFICATION</scope>
</reference>
<dbReference type="Pfam" id="PF13638">
    <property type="entry name" value="PIN_4"/>
    <property type="match status" value="1"/>
</dbReference>
<keyword evidence="3" id="KW-0963">Cytoplasm</keyword>
<dbReference type="InterPro" id="IPR019458">
    <property type="entry name" value="Est1-like_N"/>
</dbReference>
<feature type="region of interest" description="Disordered" evidence="6">
    <location>
        <begin position="449"/>
        <end position="630"/>
    </location>
</feature>
<dbReference type="InterPro" id="IPR011990">
    <property type="entry name" value="TPR-like_helical_dom_sf"/>
</dbReference>
<feature type="compositionally biased region" description="Low complexity" evidence="6">
    <location>
        <begin position="133"/>
        <end position="146"/>
    </location>
</feature>
<dbReference type="InterPro" id="IPR018834">
    <property type="entry name" value="DNA/RNA-bd_Est1-type"/>
</dbReference>
<feature type="compositionally biased region" description="Polar residues" evidence="6">
    <location>
        <begin position="450"/>
        <end position="460"/>
    </location>
</feature>
<feature type="compositionally biased region" description="Polar residues" evidence="6">
    <location>
        <begin position="795"/>
        <end position="822"/>
    </location>
</feature>
<feature type="region of interest" description="Disordered" evidence="6">
    <location>
        <begin position="78"/>
        <end position="121"/>
    </location>
</feature>
<feature type="compositionally biased region" description="Basic and acidic residues" evidence="6">
    <location>
        <begin position="744"/>
        <end position="766"/>
    </location>
</feature>
<feature type="compositionally biased region" description="Basic and acidic residues" evidence="6">
    <location>
        <begin position="309"/>
        <end position="325"/>
    </location>
</feature>
<feature type="region of interest" description="Disordered" evidence="6">
    <location>
        <begin position="646"/>
        <end position="863"/>
    </location>
</feature>
<dbReference type="FunFam" id="3.40.50.1010:FF:000047">
    <property type="entry name" value="Blast:Telomerase-binding protein EST1A"/>
    <property type="match status" value="1"/>
</dbReference>
<feature type="compositionally biased region" description="Polar residues" evidence="6">
    <location>
        <begin position="528"/>
        <end position="543"/>
    </location>
</feature>
<feature type="region of interest" description="Disordered" evidence="6">
    <location>
        <begin position="162"/>
        <end position="400"/>
    </location>
</feature>
<dbReference type="InParanoid" id="A0A7M7T7F7"/>
<keyword evidence="5" id="KW-0539">Nucleus</keyword>
<feature type="compositionally biased region" description="Low complexity" evidence="6">
    <location>
        <begin position="707"/>
        <end position="728"/>
    </location>
</feature>
<dbReference type="CDD" id="cd09885">
    <property type="entry name" value="PIN_Smg6-like"/>
    <property type="match status" value="1"/>
</dbReference>
<dbReference type="SMART" id="SM00670">
    <property type="entry name" value="PINc"/>
    <property type="match status" value="1"/>
</dbReference>
<feature type="compositionally biased region" description="Polar residues" evidence="6">
    <location>
        <begin position="558"/>
        <end position="568"/>
    </location>
</feature>
<dbReference type="GO" id="GO:0005697">
    <property type="term" value="C:telomerase holoenzyme complex"/>
    <property type="evidence" value="ECO:0007669"/>
    <property type="project" value="TreeGrafter"/>
</dbReference>
<sequence>MNNRRASSLFWHLEIRDVPAKSLEEAKRARSLLTFLKSFDGNCTYFNMANHDKGRRKWGEISQDNSADFKLEQDKLTAMRGGGSKAPPRALYRPGSGPLRKSGRSEEFDHENNSQDRPRMSSIQDRLKTTQFSNPNQSQNSSRSNPIDSVSEKLNDIHINCRNHVDGHGQSTSKNNHSTTNDPRKKNKKPEQQRYVPKKVKEAMAEQEVANNRPSLQNNFDKDRERPKDDSRDWDSQSIRSQRNDSYLSRNVSSNFGGNHNDGRNRNRDDRSKDDQRRQDQRRDDRSRDDRRRDDHSKRFTAAFQPSSRNDDPRRDDPRREDHSKHFTPAFQPASRNIANRNRDNPREVRQGSEPPKNVNDSNRIRDTRSVEPLGYQDKFQGKPPSGKRGSKEITMPKSLKLETLPPRLQARYIEEHGLPNNSIGTTSEEAWDGSSLIIQGTSPRYPPTMQHSQTMQNLPPTGPEPPRTNWSNTIPTRSRGRGRIRSEELEAPTVFRPVTPDQFSAPSSRSHTPSQEYMNRSYDRRGSNSTMYTSMESLSRVDSQLMPPPASSPGLYRSNTNKCQSPADSHRRESIPTANSQHSSHQTHKVNNNPSETNTIPEKPKPQQISNISPEKSEPCSPVPNDKTEVTLDWYEEVELSERLEAEQMSRSSSVMSLRENANAPINQPIGGRSSGRKSSRRKKSRRHGRDKSKDKIAESSRERQNNQQNRENDSYNNNQKNNSSCSGVKRFDNSRRRNASHRSRETSKDRNYRGGSRGPDDYYRNRPSLNMEENWRTGRTSICESDDGRRTPLSHTTSAINSGPNSIHRQSPTMHTNSQPPGVLVLPDQTQLTSNVTPPRQQQQQLTQQQKRTLFDPNNPNKPIIITSPGSRVGPQHRDNEVPVQTASASVYKPHSGIQPTVHHGFQSTLTDNMPMSQNTDQFSSLRPSWYDPCSDSFRSAKNPHLLLDIERADLELLYYLSLGSIVPQWEMITNIRNFHLICLQTLLTTDLKFCQTENIEQHFWKLVFYNIIEILRKPIPKEDIELKEQYKKLLLQIIEEGTAYFTNLLSVLETTYNFRIDTYLTSTVPPKGLGIVGLALVSTQKILLFLGDLARYKELANESVNYGKSRQWYLKAQQINPKNGRPYSQLALLATYARRKLDAVYYYMRSLMASNPFPSARESLITMFDENRKKYLHYYESTERKRKEERESKERARMKEKEGANLVGGGLRREIWIHPGGKRMRRTTSATTSTESRFDDSELENLAQLSSVELNKRFVTSYLHVHGKLITRIGMETFQEAAIQMLREFRTLLHHSPLPLPGTRLQQLLALNMFAIETTQLKDSQMEQGYRSEVQERALVVSLQMFNLILERGVCLLKAQLESEEQPRLLVVDDMQILLPAIKIWCDWMLCHSTVWNPPPSCTDYRVGPPGDAWNRLATMVNLLEKLEYSRNLLIPAREAEARANEVKLVKLPEDTTHSGFTPLMSNPQDPFFAEKKEDMEVVQVCLRIYKILFFGQVFLCGLETPVLKLQKSETGVSEYVSVVEASSTSSPGSPPEQSDSELMVESYSEDENDESSLTSPRLSIGDTGYDSVTSSTTAPAGEIRSLIERKEELEKRQRKQDRHRQRVQAILQKSSLSVEIEVRPKYLVPDTNCFIDYLPQLQSIAKAISGAQPIYTLMVPLVVLNELEGLSRGADMRNCGPTSRAALNPEHVARVAENAKVGLAFARSRNPAIRCLTTRGTVLSSSSFTVEEDVCQDGVTNDDRILATCLTLCKMSKGNVSSDATETVAEKGQPRRVKREVVLLTEDRNLRVKALARDVPVREVPDFIQWAGLG</sequence>
<feature type="domain" description="PIN" evidence="7">
    <location>
        <begin position="1629"/>
        <end position="1796"/>
    </location>
</feature>
<dbReference type="GO" id="GO:0070034">
    <property type="term" value="F:telomerase RNA binding"/>
    <property type="evidence" value="ECO:0007669"/>
    <property type="project" value="TreeGrafter"/>
</dbReference>
<dbReference type="PANTHER" id="PTHR15696">
    <property type="entry name" value="SMG-7 SUPPRESSOR WITH MORPHOLOGICAL EFFECT ON GENITALIA PROTEIN 7"/>
    <property type="match status" value="1"/>
</dbReference>
<dbReference type="SMR" id="A0A7M7T7F7"/>
<feature type="compositionally biased region" description="Polar residues" evidence="6">
    <location>
        <begin position="236"/>
        <end position="256"/>
    </location>
</feature>
<evidence type="ECO:0000256" key="4">
    <source>
        <dbReference type="ARBA" id="ARBA00023161"/>
    </source>
</evidence>
<feature type="region of interest" description="Disordered" evidence="6">
    <location>
        <begin position="1185"/>
        <end position="1204"/>
    </location>
</feature>
<dbReference type="CTD" id="23293"/>
<dbReference type="Proteomes" id="UP000002358">
    <property type="component" value="Chromosome 2"/>
</dbReference>
<evidence type="ECO:0000256" key="2">
    <source>
        <dbReference type="ARBA" id="ARBA00004496"/>
    </source>
</evidence>
<proteinExistence type="predicted"/>
<feature type="compositionally biased region" description="Polar residues" evidence="6">
    <location>
        <begin position="169"/>
        <end position="181"/>
    </location>
</feature>
<evidence type="ECO:0000313" key="9">
    <source>
        <dbReference type="Proteomes" id="UP000002358"/>
    </source>
</evidence>
<dbReference type="GO" id="GO:0000184">
    <property type="term" value="P:nuclear-transcribed mRNA catabolic process, nonsense-mediated decay"/>
    <property type="evidence" value="ECO:0007669"/>
    <property type="project" value="UniProtKB-KW"/>
</dbReference>
<feature type="compositionally biased region" description="Polar residues" evidence="6">
    <location>
        <begin position="830"/>
        <end position="842"/>
    </location>
</feature>
<evidence type="ECO:0000256" key="5">
    <source>
        <dbReference type="ARBA" id="ARBA00023242"/>
    </source>
</evidence>
<dbReference type="Gene3D" id="3.40.50.1010">
    <property type="entry name" value="5'-nuclease"/>
    <property type="match status" value="1"/>
</dbReference>
<feature type="compositionally biased region" description="Polar residues" evidence="6">
    <location>
        <begin position="577"/>
        <end position="601"/>
    </location>
</feature>
<feature type="compositionally biased region" description="Polar residues" evidence="6">
    <location>
        <begin position="502"/>
        <end position="519"/>
    </location>
</feature>
<feature type="compositionally biased region" description="Basic and acidic residues" evidence="6">
    <location>
        <begin position="261"/>
        <end position="298"/>
    </location>
</feature>
<organism evidence="8 9">
    <name type="scientific">Nasonia vitripennis</name>
    <name type="common">Parasitic wasp</name>
    <dbReference type="NCBI Taxonomy" id="7425"/>
    <lineage>
        <taxon>Eukaryota</taxon>
        <taxon>Metazoa</taxon>
        <taxon>Ecdysozoa</taxon>
        <taxon>Arthropoda</taxon>
        <taxon>Hexapoda</taxon>
        <taxon>Insecta</taxon>
        <taxon>Pterygota</taxon>
        <taxon>Neoptera</taxon>
        <taxon>Endopterygota</taxon>
        <taxon>Hymenoptera</taxon>
        <taxon>Apocrita</taxon>
        <taxon>Proctotrupomorpha</taxon>
        <taxon>Chalcidoidea</taxon>
        <taxon>Pteromalidae</taxon>
        <taxon>Pteromalinae</taxon>
        <taxon>Nasonia</taxon>
    </lineage>
</organism>
<dbReference type="GO" id="GO:0042162">
    <property type="term" value="F:telomeric DNA binding"/>
    <property type="evidence" value="ECO:0007669"/>
    <property type="project" value="TreeGrafter"/>
</dbReference>
<dbReference type="SUPFAM" id="SSF48452">
    <property type="entry name" value="TPR-like"/>
    <property type="match status" value="1"/>
</dbReference>
<dbReference type="RefSeq" id="XP_031779963.1">
    <property type="nucleotide sequence ID" value="XM_031924103.2"/>
</dbReference>
<feature type="compositionally biased region" description="Basic residues" evidence="6">
    <location>
        <begin position="676"/>
        <end position="692"/>
    </location>
</feature>
<comment type="subcellular location">
    <subcellularLocation>
        <location evidence="2">Cytoplasm</location>
    </subcellularLocation>
    <subcellularLocation>
        <location evidence="1">Nucleus</location>
    </subcellularLocation>
</comment>
<dbReference type="InterPro" id="IPR029060">
    <property type="entry name" value="PIN-like_dom_sf"/>
</dbReference>
<dbReference type="Gene3D" id="1.25.40.10">
    <property type="entry name" value="Tetratricopeptide repeat domain"/>
    <property type="match status" value="1"/>
</dbReference>
<accession>A0A7M7T7F7</accession>
<feature type="region of interest" description="Disordered" evidence="6">
    <location>
        <begin position="1529"/>
        <end position="1588"/>
    </location>
</feature>
<feature type="compositionally biased region" description="Polar residues" evidence="6">
    <location>
        <begin position="209"/>
        <end position="219"/>
    </location>
</feature>
<dbReference type="OrthoDB" id="2017974at2759"/>
<keyword evidence="4" id="KW-0866">Nonsense-mediated mRNA decay</keyword>
<dbReference type="InterPro" id="IPR045153">
    <property type="entry name" value="Est1/Ebs1-like"/>
</dbReference>
<feature type="region of interest" description="Disordered" evidence="6">
    <location>
        <begin position="130"/>
        <end position="149"/>
    </location>
</feature>
<keyword evidence="9" id="KW-1185">Reference proteome</keyword>
<evidence type="ECO:0000256" key="1">
    <source>
        <dbReference type="ARBA" id="ARBA00004123"/>
    </source>
</evidence>
<dbReference type="InterPro" id="IPR002716">
    <property type="entry name" value="PIN_dom"/>
</dbReference>
<dbReference type="EnsemblMetazoa" id="XM_031924103">
    <property type="protein sequence ID" value="XP_031779963"/>
    <property type="gene ID" value="LOC100678183"/>
</dbReference>